<dbReference type="AlphaFoldDB" id="C0CJI7"/>
<dbReference type="RefSeq" id="WP_005946687.1">
    <property type="nucleotide sequence ID" value="NZ_CP136423.1"/>
</dbReference>
<sequence>MKKKVIRFVFCSISLAGSSSALNKPLSDDIIGAYFGNRAVLAEREAFAE</sequence>
<gene>
    <name evidence="2" type="ORF">RUMHYD_00985</name>
</gene>
<dbReference type="EMBL" id="ACBZ01000043">
    <property type="protein sequence ID" value="EEG50097.1"/>
    <property type="molecule type" value="Genomic_DNA"/>
</dbReference>
<name>C0CJI7_BLAHS</name>
<comment type="caution">
    <text evidence="2">The sequence shown here is derived from an EMBL/GenBank/DDBJ whole genome shotgun (WGS) entry which is preliminary data.</text>
</comment>
<keyword evidence="1" id="KW-0732">Signal</keyword>
<keyword evidence="3" id="KW-1185">Reference proteome</keyword>
<dbReference type="GeneID" id="86820132"/>
<organism evidence="2 3">
    <name type="scientific">Blautia hydrogenotrophica (strain DSM 10507 / JCM 14656 / S5a33)</name>
    <name type="common">Ruminococcus hydrogenotrophicus</name>
    <dbReference type="NCBI Taxonomy" id="476272"/>
    <lineage>
        <taxon>Bacteria</taxon>
        <taxon>Bacillati</taxon>
        <taxon>Bacillota</taxon>
        <taxon>Clostridia</taxon>
        <taxon>Lachnospirales</taxon>
        <taxon>Lachnospiraceae</taxon>
        <taxon>Blautia</taxon>
    </lineage>
</organism>
<dbReference type="PATRIC" id="fig|476272.21.peg.2331"/>
<protein>
    <submittedName>
        <fullName evidence="2">Uncharacterized protein</fullName>
    </submittedName>
</protein>
<accession>C0CJI7</accession>
<dbReference type="Proteomes" id="UP000003100">
    <property type="component" value="Unassembled WGS sequence"/>
</dbReference>
<feature type="signal peptide" evidence="1">
    <location>
        <begin position="1"/>
        <end position="21"/>
    </location>
</feature>
<evidence type="ECO:0000256" key="1">
    <source>
        <dbReference type="SAM" id="SignalP"/>
    </source>
</evidence>
<evidence type="ECO:0000313" key="3">
    <source>
        <dbReference type="Proteomes" id="UP000003100"/>
    </source>
</evidence>
<reference evidence="2 3" key="1">
    <citation type="submission" date="2009-01" db="EMBL/GenBank/DDBJ databases">
        <authorList>
            <person name="Fulton L."/>
            <person name="Clifton S."/>
            <person name="Fulton B."/>
            <person name="Xu J."/>
            <person name="Minx P."/>
            <person name="Pepin K.H."/>
            <person name="Johnson M."/>
            <person name="Bhonagiri V."/>
            <person name="Nash W.E."/>
            <person name="Mardis E.R."/>
            <person name="Wilson R.K."/>
        </authorList>
    </citation>
    <scope>NUCLEOTIDE SEQUENCE [LARGE SCALE GENOMIC DNA]</scope>
    <source>
        <strain evidence="3">DSM 10507 / JCM 14656 / S5a33</strain>
    </source>
</reference>
<evidence type="ECO:0000313" key="2">
    <source>
        <dbReference type="EMBL" id="EEG50097.1"/>
    </source>
</evidence>
<proteinExistence type="predicted"/>
<reference evidence="2 3" key="2">
    <citation type="submission" date="2009-02" db="EMBL/GenBank/DDBJ databases">
        <title>Draft genome sequence of Blautia hydrogenotrophica DSM 10507 (Ruminococcus hydrogenotrophicus DSM 10507).</title>
        <authorList>
            <person name="Sudarsanam P."/>
            <person name="Ley R."/>
            <person name="Guruge J."/>
            <person name="Turnbaugh P.J."/>
            <person name="Mahowald M."/>
            <person name="Liep D."/>
            <person name="Gordon J."/>
        </authorList>
    </citation>
    <scope>NUCLEOTIDE SEQUENCE [LARGE SCALE GENOMIC DNA]</scope>
    <source>
        <strain evidence="3">DSM 10507 / JCM 14656 / S5a33</strain>
    </source>
</reference>
<feature type="chain" id="PRO_5002896792" evidence="1">
    <location>
        <begin position="22"/>
        <end position="49"/>
    </location>
</feature>
<dbReference type="HOGENOM" id="CLU_3132869_0_0_9"/>